<feature type="signal peptide" evidence="1">
    <location>
        <begin position="1"/>
        <end position="24"/>
    </location>
</feature>
<accession>A0A165DXU6</accession>
<evidence type="ECO:0000313" key="3">
    <source>
        <dbReference type="Proteomes" id="UP000076842"/>
    </source>
</evidence>
<dbReference type="AlphaFoldDB" id="A0A165DXU6"/>
<reference evidence="2 3" key="1">
    <citation type="journal article" date="2016" name="Mol. Biol. Evol.">
        <title>Comparative Genomics of Early-Diverging Mushroom-Forming Fungi Provides Insights into the Origins of Lignocellulose Decay Capabilities.</title>
        <authorList>
            <person name="Nagy L.G."/>
            <person name="Riley R."/>
            <person name="Tritt A."/>
            <person name="Adam C."/>
            <person name="Daum C."/>
            <person name="Floudas D."/>
            <person name="Sun H."/>
            <person name="Yadav J.S."/>
            <person name="Pangilinan J."/>
            <person name="Larsson K.H."/>
            <person name="Matsuura K."/>
            <person name="Barry K."/>
            <person name="Labutti K."/>
            <person name="Kuo R."/>
            <person name="Ohm R.A."/>
            <person name="Bhattacharya S.S."/>
            <person name="Shirouzu T."/>
            <person name="Yoshinaga Y."/>
            <person name="Martin F.M."/>
            <person name="Grigoriev I.V."/>
            <person name="Hibbett D.S."/>
        </authorList>
    </citation>
    <scope>NUCLEOTIDE SEQUENCE [LARGE SCALE GENOMIC DNA]</scope>
    <source>
        <strain evidence="2 3">HHB12733</strain>
    </source>
</reference>
<keyword evidence="1" id="KW-0732">Signal</keyword>
<protein>
    <recommendedName>
        <fullName evidence="4">Secreted protein</fullName>
    </recommendedName>
</protein>
<sequence>MSPSWNLTHGLWAGWCARAAGCGAAGSATMSRTVLSLPLYGPGLYSSAAPMNRRNVGTVKRDVDSDSAVYYLRVVCRLGGAAPPWTRTRVLSITFFGCRN</sequence>
<evidence type="ECO:0000256" key="1">
    <source>
        <dbReference type="SAM" id="SignalP"/>
    </source>
</evidence>
<feature type="chain" id="PRO_5007856929" description="Secreted protein" evidence="1">
    <location>
        <begin position="25"/>
        <end position="100"/>
    </location>
</feature>
<dbReference type="EMBL" id="KV424029">
    <property type="protein sequence ID" value="KZT53762.1"/>
    <property type="molecule type" value="Genomic_DNA"/>
</dbReference>
<evidence type="ECO:0008006" key="4">
    <source>
        <dbReference type="Google" id="ProtNLM"/>
    </source>
</evidence>
<name>A0A165DXU6_9BASI</name>
<dbReference type="Proteomes" id="UP000076842">
    <property type="component" value="Unassembled WGS sequence"/>
</dbReference>
<dbReference type="InParanoid" id="A0A165DXU6"/>
<keyword evidence="3" id="KW-1185">Reference proteome</keyword>
<proteinExistence type="predicted"/>
<evidence type="ECO:0000313" key="2">
    <source>
        <dbReference type="EMBL" id="KZT53762.1"/>
    </source>
</evidence>
<organism evidence="2 3">
    <name type="scientific">Calocera cornea HHB12733</name>
    <dbReference type="NCBI Taxonomy" id="1353952"/>
    <lineage>
        <taxon>Eukaryota</taxon>
        <taxon>Fungi</taxon>
        <taxon>Dikarya</taxon>
        <taxon>Basidiomycota</taxon>
        <taxon>Agaricomycotina</taxon>
        <taxon>Dacrymycetes</taxon>
        <taxon>Dacrymycetales</taxon>
        <taxon>Dacrymycetaceae</taxon>
        <taxon>Calocera</taxon>
    </lineage>
</organism>
<gene>
    <name evidence="2" type="ORF">CALCODRAFT_37510</name>
</gene>